<comment type="caution">
    <text evidence="1">The sequence shown here is derived from an EMBL/GenBank/DDBJ whole genome shotgun (WGS) entry which is preliminary data.</text>
</comment>
<accession>A0A0F9GDP6</accession>
<sequence>MYINTGYQITNTPSHFQAAYNTWQYSAPHSQWYQHVPYQYVDHLGQVRKWDHWNPPQLMHIPGGQYKGTPTRTGAFYAQNIIVDPRGGQQMGGGCRC</sequence>
<protein>
    <submittedName>
        <fullName evidence="1">Uncharacterized protein</fullName>
    </submittedName>
</protein>
<dbReference type="EMBL" id="LAZR01018305">
    <property type="protein sequence ID" value="KKL96898.1"/>
    <property type="molecule type" value="Genomic_DNA"/>
</dbReference>
<dbReference type="AlphaFoldDB" id="A0A0F9GDP6"/>
<proteinExistence type="predicted"/>
<organism evidence="1">
    <name type="scientific">marine sediment metagenome</name>
    <dbReference type="NCBI Taxonomy" id="412755"/>
    <lineage>
        <taxon>unclassified sequences</taxon>
        <taxon>metagenomes</taxon>
        <taxon>ecological metagenomes</taxon>
    </lineage>
</organism>
<gene>
    <name evidence="1" type="ORF">LCGC14_1839890</name>
</gene>
<reference evidence="1" key="1">
    <citation type="journal article" date="2015" name="Nature">
        <title>Complex archaea that bridge the gap between prokaryotes and eukaryotes.</title>
        <authorList>
            <person name="Spang A."/>
            <person name="Saw J.H."/>
            <person name="Jorgensen S.L."/>
            <person name="Zaremba-Niedzwiedzka K."/>
            <person name="Martijn J."/>
            <person name="Lind A.E."/>
            <person name="van Eijk R."/>
            <person name="Schleper C."/>
            <person name="Guy L."/>
            <person name="Ettema T.J."/>
        </authorList>
    </citation>
    <scope>NUCLEOTIDE SEQUENCE</scope>
</reference>
<name>A0A0F9GDP6_9ZZZZ</name>
<evidence type="ECO:0000313" key="1">
    <source>
        <dbReference type="EMBL" id="KKL96898.1"/>
    </source>
</evidence>